<dbReference type="Proteomes" id="UP000551616">
    <property type="component" value="Unassembled WGS sequence"/>
</dbReference>
<keyword evidence="2" id="KW-1185">Reference proteome</keyword>
<evidence type="ECO:0000313" key="2">
    <source>
        <dbReference type="Proteomes" id="UP000551616"/>
    </source>
</evidence>
<dbReference type="RefSeq" id="WP_207398203.1">
    <property type="nucleotide sequence ID" value="NZ_JABRWO010000011.1"/>
</dbReference>
<organism evidence="1 2">
    <name type="scientific">Bremerella alba</name>
    <dbReference type="NCBI Taxonomy" id="980252"/>
    <lineage>
        <taxon>Bacteria</taxon>
        <taxon>Pseudomonadati</taxon>
        <taxon>Planctomycetota</taxon>
        <taxon>Planctomycetia</taxon>
        <taxon>Pirellulales</taxon>
        <taxon>Pirellulaceae</taxon>
        <taxon>Bremerella</taxon>
    </lineage>
</organism>
<proteinExistence type="predicted"/>
<name>A0A7V8V8B8_9BACT</name>
<comment type="caution">
    <text evidence="1">The sequence shown here is derived from an EMBL/GenBank/DDBJ whole genome shotgun (WGS) entry which is preliminary data.</text>
</comment>
<accession>A0A7V8V8B8</accession>
<gene>
    <name evidence="1" type="ORF">HOV93_40010</name>
</gene>
<dbReference type="EMBL" id="JABRWO010000011">
    <property type="protein sequence ID" value="MBA2116809.1"/>
    <property type="molecule type" value="Genomic_DNA"/>
</dbReference>
<evidence type="ECO:0000313" key="1">
    <source>
        <dbReference type="EMBL" id="MBA2116809.1"/>
    </source>
</evidence>
<protein>
    <submittedName>
        <fullName evidence="1">Uncharacterized protein</fullName>
    </submittedName>
</protein>
<reference evidence="1 2" key="1">
    <citation type="submission" date="2020-05" db="EMBL/GenBank/DDBJ databases">
        <title>Bremerella alba sp. nov., a novel planctomycete isolated from the surface of the macroalga Fucus spiralis.</title>
        <authorList>
            <person name="Godinho O."/>
            <person name="Botelho R."/>
            <person name="Albuquerque L."/>
            <person name="Wiegand S."/>
            <person name="Da Costa M.S."/>
            <person name="Lobo-Da-Cunha A."/>
            <person name="Jogler C."/>
            <person name="Lage O.M."/>
        </authorList>
    </citation>
    <scope>NUCLEOTIDE SEQUENCE [LARGE SCALE GENOMIC DNA]</scope>
    <source>
        <strain evidence="1 2">FF15</strain>
    </source>
</reference>
<sequence>MSNRALPIYIDDHFAMISGEMDLAQRVASENTAHELGPFLVEYQRELQSQRDLLQALLAAQNQSPSVVKQTVTWLAEKLGRLKPNDAWSGYTDLARVLELEVLITAAQARLLLWETLLHALVNNGGIEDAQHATQQQLEALQTFHQQARQIAFPSVNN</sequence>
<dbReference type="AlphaFoldDB" id="A0A7V8V8B8"/>